<evidence type="ECO:0000256" key="1">
    <source>
        <dbReference type="SAM" id="Phobius"/>
    </source>
</evidence>
<gene>
    <name evidence="2" type="ORF">WYH_03073</name>
</gene>
<dbReference type="Proteomes" id="UP000034392">
    <property type="component" value="Chromosome"/>
</dbReference>
<organism evidence="2 3">
    <name type="scientific">Croceibacterium atlanticum</name>
    <dbReference type="NCBI Taxonomy" id="1267766"/>
    <lineage>
        <taxon>Bacteria</taxon>
        <taxon>Pseudomonadati</taxon>
        <taxon>Pseudomonadota</taxon>
        <taxon>Alphaproteobacteria</taxon>
        <taxon>Sphingomonadales</taxon>
        <taxon>Erythrobacteraceae</taxon>
        <taxon>Croceibacterium</taxon>
    </lineage>
</organism>
<dbReference type="KEGG" id="aay:WYH_03073"/>
<proteinExistence type="predicted"/>
<keyword evidence="3" id="KW-1185">Reference proteome</keyword>
<protein>
    <submittedName>
        <fullName evidence="2">Uncharacterized protein</fullName>
    </submittedName>
</protein>
<dbReference type="PATRIC" id="fig|1267766.3.peg.3114"/>
<sequence>MLHCNKPIVDYVPAKAPATIHPVEASMSKQLAIASAFAIFALSALALFAPGSFQPSDMAMQRGATMDIAAPAISVQLPDLPLPVILR</sequence>
<evidence type="ECO:0000313" key="2">
    <source>
        <dbReference type="EMBL" id="AKH44093.1"/>
    </source>
</evidence>
<feature type="transmembrane region" description="Helical" evidence="1">
    <location>
        <begin position="31"/>
        <end position="53"/>
    </location>
</feature>
<dbReference type="AlphaFoldDB" id="A0A0F7KUS3"/>
<keyword evidence="1" id="KW-0812">Transmembrane</keyword>
<keyword evidence="1" id="KW-1133">Transmembrane helix</keyword>
<dbReference type="EMBL" id="CP011452">
    <property type="protein sequence ID" value="AKH44093.1"/>
    <property type="molecule type" value="Genomic_DNA"/>
</dbReference>
<accession>A0A0F7KUS3</accession>
<reference evidence="2" key="1">
    <citation type="submission" date="2015-05" db="EMBL/GenBank/DDBJ databases">
        <title>The complete genome of Altererythrobacter atlanticus strain 26DY36.</title>
        <authorList>
            <person name="Wu Y.-H."/>
            <person name="Cheng H."/>
            <person name="Wu X.-W."/>
        </authorList>
    </citation>
    <scope>NUCLEOTIDE SEQUENCE [LARGE SCALE GENOMIC DNA]</scope>
    <source>
        <strain evidence="2">26DY36</strain>
    </source>
</reference>
<name>A0A0F7KUS3_9SPHN</name>
<evidence type="ECO:0000313" key="3">
    <source>
        <dbReference type="Proteomes" id="UP000034392"/>
    </source>
</evidence>
<keyword evidence="1" id="KW-0472">Membrane</keyword>